<keyword evidence="3 6" id="KW-0812">Transmembrane</keyword>
<dbReference type="PANTHER" id="PTHR23519:SF1">
    <property type="entry name" value="AUTOPHAGY-RELATED PROTEIN 22"/>
    <property type="match status" value="1"/>
</dbReference>
<feature type="transmembrane region" description="Helical" evidence="6">
    <location>
        <begin position="101"/>
        <end position="122"/>
    </location>
</feature>
<evidence type="ECO:0000256" key="5">
    <source>
        <dbReference type="ARBA" id="ARBA00023136"/>
    </source>
</evidence>
<dbReference type="PROSITE" id="PS50850">
    <property type="entry name" value="MFS"/>
    <property type="match status" value="1"/>
</dbReference>
<dbReference type="AlphaFoldDB" id="I3DYR9"/>
<protein>
    <submittedName>
        <fullName evidence="8">Major facilitator superfamily MFS_1</fullName>
    </submittedName>
</protein>
<evidence type="ECO:0000259" key="7">
    <source>
        <dbReference type="PROSITE" id="PS50850"/>
    </source>
</evidence>
<feature type="transmembrane region" description="Helical" evidence="6">
    <location>
        <begin position="202"/>
        <end position="221"/>
    </location>
</feature>
<dbReference type="KEGG" id="bmet:BMMGA3_05180"/>
<feature type="transmembrane region" description="Helical" evidence="6">
    <location>
        <begin position="20"/>
        <end position="39"/>
    </location>
</feature>
<reference evidence="8 9" key="1">
    <citation type="journal article" date="2015" name="BMC Genomics">
        <title>Transcriptome analysis of thermophilic methylotrophic Bacillus methanolicus MGA3 using RNA-sequencing provides detailed insights into its previously uncharted transcriptional landscape.</title>
        <authorList>
            <person name="Irla M."/>
            <person name="Neshat A."/>
            <person name="Brautaset T."/>
            <person name="Ruckert C."/>
            <person name="Kalinowski J."/>
            <person name="Wendisch V.F."/>
        </authorList>
    </citation>
    <scope>NUCLEOTIDE SEQUENCE [LARGE SCALE GENOMIC DNA]</scope>
    <source>
        <strain evidence="9">MGA3 / ATCC 53907</strain>
    </source>
</reference>
<dbReference type="eggNOG" id="COG2270">
    <property type="taxonomic scope" value="Bacteria"/>
</dbReference>
<dbReference type="OrthoDB" id="9768783at2"/>
<evidence type="ECO:0000256" key="6">
    <source>
        <dbReference type="SAM" id="Phobius"/>
    </source>
</evidence>
<evidence type="ECO:0000313" key="9">
    <source>
        <dbReference type="Proteomes" id="UP000027602"/>
    </source>
</evidence>
<feature type="transmembrane region" description="Helical" evidence="6">
    <location>
        <begin position="291"/>
        <end position="311"/>
    </location>
</feature>
<dbReference type="PANTHER" id="PTHR23519">
    <property type="entry name" value="AUTOPHAGY-RELATED PROTEIN 22"/>
    <property type="match status" value="1"/>
</dbReference>
<dbReference type="InterPro" id="IPR036259">
    <property type="entry name" value="MFS_trans_sf"/>
</dbReference>
<feature type="transmembrane region" description="Helical" evidence="6">
    <location>
        <begin position="128"/>
        <end position="149"/>
    </location>
</feature>
<feature type="domain" description="Major facilitator superfamily (MFS) profile" evidence="7">
    <location>
        <begin position="21"/>
        <end position="435"/>
    </location>
</feature>
<comment type="subcellular location">
    <subcellularLocation>
        <location evidence="1">Cell membrane</location>
        <topology evidence="1">Multi-pass membrane protein</topology>
    </subcellularLocation>
</comment>
<name>I3DYR9_BACMM</name>
<feature type="transmembrane region" description="Helical" evidence="6">
    <location>
        <begin position="378"/>
        <end position="404"/>
    </location>
</feature>
<evidence type="ECO:0000256" key="2">
    <source>
        <dbReference type="ARBA" id="ARBA00022448"/>
    </source>
</evidence>
<feature type="transmembrane region" description="Helical" evidence="6">
    <location>
        <begin position="345"/>
        <end position="366"/>
    </location>
</feature>
<dbReference type="RefSeq" id="WP_003348725.1">
    <property type="nucleotide sequence ID" value="NZ_ADWW01000004.1"/>
</dbReference>
<sequence>MGSLEKYSDEVKKRLNQWGLYFSLPVLSWAFYDFANTIFSSNINTIFFPFYLKEVIGKNEILNQIASTFVSYSNAVASFFLVLFSPLFGVMIDRTGRKKKYIVIFTLIAVASTLLMGVFGGGKLSGEWFGLPVSFSLVILFFVIAKFFYHSSLVFYDSMISDLARKEDIPLISGFGVAVGYIGTLVGLTVYPFVGDDGFHEAFIPTGLLFLLFSLPLFFFVKDKPYPEQKKESFLSGYKEIYHTFKEMRLYKSVFLFMIAYFFLNDAIATAIAIMAVYAKAIVGFTTGKFILLYLVSTVSSIIGSFVFGYITKAKGANKSIMYVGSLLFVALLIATIALDEGMFWVSGSMFGIALGSMWVTTRTYIVELTPEDKRGQFFGLFAFSGKVSSIIGPFLYGTITLIFADFGNLASRLAIGSLMILRMIGLWFHKKIPKEEKPSKWFGKIND</sequence>
<evidence type="ECO:0000256" key="1">
    <source>
        <dbReference type="ARBA" id="ARBA00004651"/>
    </source>
</evidence>
<dbReference type="STRING" id="796606.BMMGA3_05180"/>
<dbReference type="InterPro" id="IPR050495">
    <property type="entry name" value="ATG22/LtaA_families"/>
</dbReference>
<keyword evidence="4 6" id="KW-1133">Transmembrane helix</keyword>
<feature type="transmembrane region" description="Helical" evidence="6">
    <location>
        <begin position="169"/>
        <end position="190"/>
    </location>
</feature>
<keyword evidence="5 6" id="KW-0472">Membrane</keyword>
<dbReference type="HOGENOM" id="CLU_017518_3_1_9"/>
<accession>I3DYR9</accession>
<dbReference type="Proteomes" id="UP000027602">
    <property type="component" value="Chromosome"/>
</dbReference>
<gene>
    <name evidence="8" type="ORF">BMMGA3_05180</name>
</gene>
<dbReference type="Gene3D" id="1.20.1250.20">
    <property type="entry name" value="MFS general substrate transporter like domains"/>
    <property type="match status" value="1"/>
</dbReference>
<proteinExistence type="predicted"/>
<dbReference type="Pfam" id="PF11700">
    <property type="entry name" value="ATG22"/>
    <property type="match status" value="1"/>
</dbReference>
<dbReference type="InterPro" id="IPR024671">
    <property type="entry name" value="Atg22-like"/>
</dbReference>
<dbReference type="GO" id="GO:0022857">
    <property type="term" value="F:transmembrane transporter activity"/>
    <property type="evidence" value="ECO:0007669"/>
    <property type="project" value="InterPro"/>
</dbReference>
<feature type="transmembrane region" description="Helical" evidence="6">
    <location>
        <begin position="410"/>
        <end position="429"/>
    </location>
</feature>
<organism evidence="8 9">
    <name type="scientific">Bacillus methanolicus (strain MGA3 / ATCC 53907)</name>
    <dbReference type="NCBI Taxonomy" id="796606"/>
    <lineage>
        <taxon>Bacteria</taxon>
        <taxon>Bacillati</taxon>
        <taxon>Bacillota</taxon>
        <taxon>Bacilli</taxon>
        <taxon>Bacillales</taxon>
        <taxon>Bacillaceae</taxon>
        <taxon>Bacillus</taxon>
    </lineage>
</organism>
<evidence type="ECO:0000313" key="8">
    <source>
        <dbReference type="EMBL" id="AIE59466.1"/>
    </source>
</evidence>
<feature type="transmembrane region" description="Helical" evidence="6">
    <location>
        <begin position="320"/>
        <end position="339"/>
    </location>
</feature>
<dbReference type="SUPFAM" id="SSF103473">
    <property type="entry name" value="MFS general substrate transporter"/>
    <property type="match status" value="1"/>
</dbReference>
<dbReference type="GO" id="GO:0005886">
    <property type="term" value="C:plasma membrane"/>
    <property type="evidence" value="ECO:0007669"/>
    <property type="project" value="UniProtKB-SubCell"/>
</dbReference>
<evidence type="ECO:0000256" key="4">
    <source>
        <dbReference type="ARBA" id="ARBA00022989"/>
    </source>
</evidence>
<keyword evidence="2" id="KW-0813">Transport</keyword>
<dbReference type="InterPro" id="IPR020846">
    <property type="entry name" value="MFS_dom"/>
</dbReference>
<feature type="transmembrane region" description="Helical" evidence="6">
    <location>
        <begin position="254"/>
        <end position="279"/>
    </location>
</feature>
<feature type="transmembrane region" description="Helical" evidence="6">
    <location>
        <begin position="69"/>
        <end position="89"/>
    </location>
</feature>
<dbReference type="EMBL" id="CP007739">
    <property type="protein sequence ID" value="AIE59466.1"/>
    <property type="molecule type" value="Genomic_DNA"/>
</dbReference>
<evidence type="ECO:0000256" key="3">
    <source>
        <dbReference type="ARBA" id="ARBA00022692"/>
    </source>
</evidence>
<keyword evidence="9" id="KW-1185">Reference proteome</keyword>